<keyword evidence="1" id="KW-0472">Membrane</keyword>
<reference evidence="3" key="1">
    <citation type="submission" date="2015-09" db="EMBL/GenBank/DDBJ databases">
        <authorList>
            <consortium name="Pathogen Informatics"/>
        </authorList>
    </citation>
    <scope>NUCLEOTIDE SEQUENCE [LARGE SCALE GENOMIC DNA]</scope>
    <source>
        <strain evidence="3">Lake Konstanz</strain>
    </source>
</reference>
<keyword evidence="1" id="KW-1133">Transmembrane helix</keyword>
<evidence type="ECO:0000313" key="3">
    <source>
        <dbReference type="Proteomes" id="UP000051952"/>
    </source>
</evidence>
<keyword evidence="1 2" id="KW-0812">Transmembrane</keyword>
<feature type="transmembrane region" description="Helical" evidence="1">
    <location>
        <begin position="45"/>
        <end position="63"/>
    </location>
</feature>
<name>A0A0S4IXL5_BODSA</name>
<evidence type="ECO:0000313" key="2">
    <source>
        <dbReference type="EMBL" id="CUG06706.1"/>
    </source>
</evidence>
<feature type="transmembrane region" description="Helical" evidence="1">
    <location>
        <begin position="12"/>
        <end position="33"/>
    </location>
</feature>
<proteinExistence type="predicted"/>
<dbReference type="AlphaFoldDB" id="A0A0S4IXL5"/>
<evidence type="ECO:0000256" key="1">
    <source>
        <dbReference type="SAM" id="Phobius"/>
    </source>
</evidence>
<sequence>MFDYKVGPIAVMWTTYMMLVGPTIGTSVGLLLVVESSGALRFTNALGVCVWTIPWGVCIRALCWRERRLFPFRGAAAKGRRLWYWFQKVTEPTEELVVARSSSISSPSAPAYARMLLQRYAPVFEG</sequence>
<protein>
    <submittedName>
        <fullName evidence="2">Transmembrane protein, putative</fullName>
    </submittedName>
</protein>
<accession>A0A0S4IXL5</accession>
<dbReference type="Proteomes" id="UP000051952">
    <property type="component" value="Unassembled WGS sequence"/>
</dbReference>
<dbReference type="EMBL" id="CYKH01000611">
    <property type="protein sequence ID" value="CUG06706.1"/>
    <property type="molecule type" value="Genomic_DNA"/>
</dbReference>
<dbReference type="VEuPathDB" id="TriTrypDB:BSAL_73330"/>
<organism evidence="2 3">
    <name type="scientific">Bodo saltans</name>
    <name type="common">Flagellated protozoan</name>
    <dbReference type="NCBI Taxonomy" id="75058"/>
    <lineage>
        <taxon>Eukaryota</taxon>
        <taxon>Discoba</taxon>
        <taxon>Euglenozoa</taxon>
        <taxon>Kinetoplastea</taxon>
        <taxon>Metakinetoplastina</taxon>
        <taxon>Eubodonida</taxon>
        <taxon>Bodonidae</taxon>
        <taxon>Bodo</taxon>
    </lineage>
</organism>
<gene>
    <name evidence="2" type="ORF">BSAL_73330</name>
</gene>
<keyword evidence="3" id="KW-1185">Reference proteome</keyword>